<keyword evidence="3 6" id="KW-1133">Transmembrane helix</keyword>
<feature type="transmembrane region" description="Helical" evidence="6">
    <location>
        <begin position="263"/>
        <end position="283"/>
    </location>
</feature>
<dbReference type="GO" id="GO:0012505">
    <property type="term" value="C:endomembrane system"/>
    <property type="evidence" value="ECO:0007669"/>
    <property type="project" value="UniProtKB-SubCell"/>
</dbReference>
<gene>
    <name evidence="8" type="ORF">BKA08_000062</name>
</gene>
<accession>A0A7Y9JQL8</accession>
<feature type="transmembrane region" description="Helical" evidence="6">
    <location>
        <begin position="480"/>
        <end position="502"/>
    </location>
</feature>
<comment type="caution">
    <text evidence="8">The sequence shown here is derived from an EMBL/GenBank/DDBJ whole genome shotgun (WGS) entry which is preliminary data.</text>
</comment>
<sequence length="660" mass="66233">MNAPDLLLVLLLAVPAVVGALLVLAGPGGLPARPSAWAGVATLALAALASAPVVLAGAEVGVGFVAGSRWGLEATGPAVLLLPTVLVVATLVLGVAGATAETREPRFTGLMLLFTAAAVLTVLATSLPGLLVGWELMGAASYALIGYRYADRRRVASGATALLTTRAADLGLYLATAAALAGGTDLSLDALAGIEGGWRDVAAAGVLVAALGKAAQLPFSFWLARAMDGPSPVSALLHSAAMVALGGYLLLRLSPLLASTGWAAQTTAWIGAATAVTLGAVAVTQTDLKLLLAASTSAQLGFVVLAAGVAATAAGTAHLVAHAAVKALLFLVAGAWLEALGSKRLDVLDGAARRWPALGALAVAGLLALSGLPPFSLWGTKDAVLAGAHAESTALYAAGLVATVLAVAYAVVALVHVAGPPADPRRVPAAEDREEEARGSVPARIPVALAPLGLGALVLGVLALPAVLDRLPGRVPAEPSLVELVGSSALVVATAAIVAALVRRSSRRRSRRRTGRVVRGLRGWLHLEAAAHLVLVRPTMRLAGAAARLDDRALAPSVRAAAAAVLGVGRGTARVDDRVLARAVGGVGSAGLRAARVSDRADAGTDRAVHGVATALARAGRTVRRSSASGQLHHYYLQQVGLLLLVLVVVSLVVVIGSPR</sequence>
<feature type="transmembrane region" description="Helical" evidence="6">
    <location>
        <begin position="6"/>
        <end position="25"/>
    </location>
</feature>
<dbReference type="InterPro" id="IPR001750">
    <property type="entry name" value="ND/Mrp_TM"/>
</dbReference>
<evidence type="ECO:0000256" key="5">
    <source>
        <dbReference type="RuleBase" id="RU000320"/>
    </source>
</evidence>
<dbReference type="GO" id="GO:0003954">
    <property type="term" value="F:NADH dehydrogenase activity"/>
    <property type="evidence" value="ECO:0007669"/>
    <property type="project" value="TreeGrafter"/>
</dbReference>
<reference evidence="8 9" key="1">
    <citation type="submission" date="2020-07" db="EMBL/GenBank/DDBJ databases">
        <title>Sequencing the genomes of 1000 actinobacteria strains.</title>
        <authorList>
            <person name="Klenk H.-P."/>
        </authorList>
    </citation>
    <scope>NUCLEOTIDE SEQUENCE [LARGE SCALE GENOMIC DNA]</scope>
    <source>
        <strain evidence="8 9">DSM 18965</strain>
    </source>
</reference>
<dbReference type="PANTHER" id="PTHR42829">
    <property type="entry name" value="NADH-UBIQUINONE OXIDOREDUCTASE CHAIN 5"/>
    <property type="match status" value="1"/>
</dbReference>
<keyword evidence="8" id="KW-0830">Ubiquinone</keyword>
<feature type="transmembrane region" description="Helical" evidence="6">
    <location>
        <begin position="635"/>
        <end position="657"/>
    </location>
</feature>
<feature type="domain" description="NADH:quinone oxidoreductase/Mrp antiporter transmembrane" evidence="7">
    <location>
        <begin position="124"/>
        <end position="405"/>
    </location>
</feature>
<feature type="transmembrane region" description="Helical" evidence="6">
    <location>
        <begin position="235"/>
        <end position="251"/>
    </location>
</feature>
<feature type="transmembrane region" description="Helical" evidence="6">
    <location>
        <begin position="37"/>
        <end position="58"/>
    </location>
</feature>
<evidence type="ECO:0000256" key="3">
    <source>
        <dbReference type="ARBA" id="ARBA00022989"/>
    </source>
</evidence>
<dbReference type="GO" id="GO:0008137">
    <property type="term" value="F:NADH dehydrogenase (ubiquinone) activity"/>
    <property type="evidence" value="ECO:0007669"/>
    <property type="project" value="InterPro"/>
</dbReference>
<feature type="transmembrane region" description="Helical" evidence="6">
    <location>
        <begin position="357"/>
        <end position="375"/>
    </location>
</feature>
<feature type="transmembrane region" description="Helical" evidence="6">
    <location>
        <begin position="78"/>
        <end position="100"/>
    </location>
</feature>
<evidence type="ECO:0000259" key="7">
    <source>
        <dbReference type="Pfam" id="PF00361"/>
    </source>
</evidence>
<protein>
    <submittedName>
        <fullName evidence="8">NADH:ubiquinone oxidoreductase subunit 5 (Subunit L)/multisubunit Na+/H+ antiporter MnhA subunit</fullName>
    </submittedName>
</protein>
<evidence type="ECO:0000313" key="9">
    <source>
        <dbReference type="Proteomes" id="UP000516957"/>
    </source>
</evidence>
<feature type="transmembrane region" description="Helical" evidence="6">
    <location>
        <begin position="201"/>
        <end position="223"/>
    </location>
</feature>
<feature type="transmembrane region" description="Helical" evidence="6">
    <location>
        <begin position="395"/>
        <end position="418"/>
    </location>
</feature>
<keyword evidence="9" id="KW-1185">Reference proteome</keyword>
<dbReference type="GO" id="GO:0016020">
    <property type="term" value="C:membrane"/>
    <property type="evidence" value="ECO:0007669"/>
    <property type="project" value="UniProtKB-SubCell"/>
</dbReference>
<name>A0A7Y9JQL8_9ACTN</name>
<evidence type="ECO:0000256" key="6">
    <source>
        <dbReference type="SAM" id="Phobius"/>
    </source>
</evidence>
<dbReference type="Proteomes" id="UP000516957">
    <property type="component" value="Unassembled WGS sequence"/>
</dbReference>
<feature type="transmembrane region" description="Helical" evidence="6">
    <location>
        <begin position="319"/>
        <end position="337"/>
    </location>
</feature>
<evidence type="ECO:0000313" key="8">
    <source>
        <dbReference type="EMBL" id="NYD55824.1"/>
    </source>
</evidence>
<dbReference type="InterPro" id="IPR003945">
    <property type="entry name" value="NU5C-like"/>
</dbReference>
<keyword evidence="2 5" id="KW-0812">Transmembrane</keyword>
<feature type="transmembrane region" description="Helical" evidence="6">
    <location>
        <begin position="162"/>
        <end position="181"/>
    </location>
</feature>
<dbReference type="EMBL" id="JACCBE010000001">
    <property type="protein sequence ID" value="NYD55824.1"/>
    <property type="molecule type" value="Genomic_DNA"/>
</dbReference>
<dbReference type="GO" id="GO:0042773">
    <property type="term" value="P:ATP synthesis coupled electron transport"/>
    <property type="evidence" value="ECO:0007669"/>
    <property type="project" value="InterPro"/>
</dbReference>
<dbReference type="AlphaFoldDB" id="A0A7Y9JQL8"/>
<dbReference type="GO" id="GO:0015990">
    <property type="term" value="P:electron transport coupled proton transport"/>
    <property type="evidence" value="ECO:0007669"/>
    <property type="project" value="TreeGrafter"/>
</dbReference>
<evidence type="ECO:0000256" key="2">
    <source>
        <dbReference type="ARBA" id="ARBA00022692"/>
    </source>
</evidence>
<feature type="transmembrane region" description="Helical" evidence="6">
    <location>
        <begin position="107"/>
        <end position="125"/>
    </location>
</feature>
<proteinExistence type="predicted"/>
<keyword evidence="4 6" id="KW-0472">Membrane</keyword>
<dbReference type="RefSeq" id="WP_179613794.1">
    <property type="nucleotide sequence ID" value="NZ_CP059163.1"/>
</dbReference>
<dbReference type="PRINTS" id="PR01434">
    <property type="entry name" value="NADHDHGNASE5"/>
</dbReference>
<feature type="transmembrane region" description="Helical" evidence="6">
    <location>
        <begin position="290"/>
        <end position="313"/>
    </location>
</feature>
<organism evidence="8 9">
    <name type="scientific">Nocardioides marinisabuli</name>
    <dbReference type="NCBI Taxonomy" id="419476"/>
    <lineage>
        <taxon>Bacteria</taxon>
        <taxon>Bacillati</taxon>
        <taxon>Actinomycetota</taxon>
        <taxon>Actinomycetes</taxon>
        <taxon>Propionibacteriales</taxon>
        <taxon>Nocardioidaceae</taxon>
        <taxon>Nocardioides</taxon>
    </lineage>
</organism>
<dbReference type="Pfam" id="PF00361">
    <property type="entry name" value="Proton_antipo_M"/>
    <property type="match status" value="1"/>
</dbReference>
<evidence type="ECO:0000256" key="4">
    <source>
        <dbReference type="ARBA" id="ARBA00023136"/>
    </source>
</evidence>
<evidence type="ECO:0000256" key="1">
    <source>
        <dbReference type="ARBA" id="ARBA00004127"/>
    </source>
</evidence>
<comment type="subcellular location">
    <subcellularLocation>
        <location evidence="1">Endomembrane system</location>
        <topology evidence="1">Multi-pass membrane protein</topology>
    </subcellularLocation>
    <subcellularLocation>
        <location evidence="5">Membrane</location>
        <topology evidence="5">Multi-pass membrane protein</topology>
    </subcellularLocation>
</comment>
<dbReference type="PANTHER" id="PTHR42829:SF2">
    <property type="entry name" value="NADH-UBIQUINONE OXIDOREDUCTASE CHAIN 5"/>
    <property type="match status" value="1"/>
</dbReference>
<feature type="transmembrane region" description="Helical" evidence="6">
    <location>
        <begin position="447"/>
        <end position="468"/>
    </location>
</feature>